<feature type="region of interest" description="Disordered" evidence="1">
    <location>
        <begin position="70"/>
        <end position="93"/>
    </location>
</feature>
<feature type="compositionally biased region" description="Polar residues" evidence="1">
    <location>
        <begin position="211"/>
        <end position="221"/>
    </location>
</feature>
<feature type="compositionally biased region" description="Basic and acidic residues" evidence="1">
    <location>
        <begin position="1"/>
        <end position="22"/>
    </location>
</feature>
<dbReference type="OrthoDB" id="281128at2"/>
<feature type="region of interest" description="Disordered" evidence="1">
    <location>
        <begin position="1"/>
        <end position="30"/>
    </location>
</feature>
<feature type="region of interest" description="Disordered" evidence="1">
    <location>
        <begin position="116"/>
        <end position="188"/>
    </location>
</feature>
<feature type="region of interest" description="Disordered" evidence="1">
    <location>
        <begin position="210"/>
        <end position="246"/>
    </location>
</feature>
<evidence type="ECO:0000313" key="2">
    <source>
        <dbReference type="EMBL" id="TWU62798.1"/>
    </source>
</evidence>
<feature type="compositionally biased region" description="Acidic residues" evidence="1">
    <location>
        <begin position="136"/>
        <end position="146"/>
    </location>
</feature>
<dbReference type="RefSeq" id="WP_146415532.1">
    <property type="nucleotide sequence ID" value="NZ_SJPZ01000002.1"/>
</dbReference>
<gene>
    <name evidence="2" type="ORF">V7x_45340</name>
</gene>
<dbReference type="AlphaFoldDB" id="A0A5C6FQE3"/>
<feature type="compositionally biased region" description="Polar residues" evidence="1">
    <location>
        <begin position="160"/>
        <end position="177"/>
    </location>
</feature>
<accession>A0A5C6FQE3</accession>
<feature type="compositionally biased region" description="Acidic residues" evidence="1">
    <location>
        <begin position="355"/>
        <end position="374"/>
    </location>
</feature>
<evidence type="ECO:0000256" key="1">
    <source>
        <dbReference type="SAM" id="MobiDB-lite"/>
    </source>
</evidence>
<dbReference type="EMBL" id="SJPZ01000002">
    <property type="protein sequence ID" value="TWU62798.1"/>
    <property type="molecule type" value="Genomic_DNA"/>
</dbReference>
<proteinExistence type="predicted"/>
<evidence type="ECO:0000313" key="3">
    <source>
        <dbReference type="Proteomes" id="UP000316476"/>
    </source>
</evidence>
<name>A0A5C6FQE3_9PLAN</name>
<comment type="caution">
    <text evidence="2">The sequence shown here is derived from an EMBL/GenBank/DDBJ whole genome shotgun (WGS) entry which is preliminary data.</text>
</comment>
<sequence>MTRSDPLRPAKNGARETLRQTIDRLGPPPAAVAQRWVRDLADRDRSDPVFAIHPPGKEAWDHLAIGRDGWLHGAAAPDGPTDSQRPRDAADSELWLRQLADSLGVADSAVHAKSISTAGSAERASSDTKTAGDAFQPDDDASDASDEAPSGTDNALPWTVTESGDDTTPTADVTDSDSPGRRRKSSAGMWGAAAAATLVIAGVGYVATRPASPTSDSQTQPADARVSTDAIDSTDPGPAPQESMELVESFDEPVAVPRTLDSADLPVDDDDLTGQLLAGGPIPGLDLTPPVLSSTPTAEGDATAETPDPADTMGLNDPLLTGPNLSSSGDALPDPGNLGQAMGDSVADPTALPPDWDEESGVDGGDDMPDDPADDPPVAATDGDAEPVDPIAVVLDSTDQTHAFAISTADLDRETTLEIQVRTPDSVNPHWVMPIADASPRRCRGVVALFPSDAEVLPAAGFGFPVLAVRLDVRTGSKMSVRTRYAVRLGPMTPWLEVTAGQMEAYAATVASQAVQLDRFLAQIDRIEMSSLSGSQRAEIRQRRDTVKQASQRISDLGDRVAKLVTLVHDVAAEAKIDVRVTGSQGEILATE</sequence>
<protein>
    <submittedName>
        <fullName evidence="2">Uncharacterized protein</fullName>
    </submittedName>
</protein>
<dbReference type="Proteomes" id="UP000316476">
    <property type="component" value="Unassembled WGS sequence"/>
</dbReference>
<feature type="region of interest" description="Disordered" evidence="1">
    <location>
        <begin position="260"/>
        <end position="386"/>
    </location>
</feature>
<reference evidence="2 3" key="1">
    <citation type="submission" date="2019-02" db="EMBL/GenBank/DDBJ databases">
        <title>Deep-cultivation of Planctomycetes and their phenomic and genomic characterization uncovers novel biology.</title>
        <authorList>
            <person name="Wiegand S."/>
            <person name="Jogler M."/>
            <person name="Boedeker C."/>
            <person name="Pinto D."/>
            <person name="Vollmers J."/>
            <person name="Rivas-Marin E."/>
            <person name="Kohn T."/>
            <person name="Peeters S.H."/>
            <person name="Heuer A."/>
            <person name="Rast P."/>
            <person name="Oberbeckmann S."/>
            <person name="Bunk B."/>
            <person name="Jeske O."/>
            <person name="Meyerdierks A."/>
            <person name="Storesund J.E."/>
            <person name="Kallscheuer N."/>
            <person name="Luecker S."/>
            <person name="Lage O.M."/>
            <person name="Pohl T."/>
            <person name="Merkel B.J."/>
            <person name="Hornburger P."/>
            <person name="Mueller R.-W."/>
            <person name="Bruemmer F."/>
            <person name="Labrenz M."/>
            <person name="Spormann A.M."/>
            <person name="Op Den Camp H."/>
            <person name="Overmann J."/>
            <person name="Amann R."/>
            <person name="Jetten M.S.M."/>
            <person name="Mascher T."/>
            <person name="Medema M.H."/>
            <person name="Devos D.P."/>
            <person name="Kaster A.-K."/>
            <person name="Ovreas L."/>
            <person name="Rohde M."/>
            <person name="Galperin M.Y."/>
            <person name="Jogler C."/>
        </authorList>
    </citation>
    <scope>NUCLEOTIDE SEQUENCE [LARGE SCALE GENOMIC DNA]</scope>
    <source>
        <strain evidence="2 3">V7</strain>
    </source>
</reference>
<organism evidence="2 3">
    <name type="scientific">Crateriforma conspicua</name>
    <dbReference type="NCBI Taxonomy" id="2527996"/>
    <lineage>
        <taxon>Bacteria</taxon>
        <taxon>Pseudomonadati</taxon>
        <taxon>Planctomycetota</taxon>
        <taxon>Planctomycetia</taxon>
        <taxon>Planctomycetales</taxon>
        <taxon>Planctomycetaceae</taxon>
        <taxon>Crateriforma</taxon>
    </lineage>
</organism>